<evidence type="ECO:0000256" key="3">
    <source>
        <dbReference type="PROSITE-ProRule" id="PRU00104"/>
    </source>
</evidence>
<gene>
    <name evidence="6" type="ORF">E1301_Tti020677</name>
</gene>
<name>A0A5A9PFF9_9TELE</name>
<reference evidence="6 7" key="1">
    <citation type="journal article" date="2019" name="Mol. Ecol. Resour.">
        <title>Chromosome-level genome assembly of Triplophysa tibetana, a fish adapted to the harsh high-altitude environment of the Tibetan Plateau.</title>
        <authorList>
            <person name="Yang X."/>
            <person name="Liu H."/>
            <person name="Ma Z."/>
            <person name="Zou Y."/>
            <person name="Zou M."/>
            <person name="Mao Y."/>
            <person name="Li X."/>
            <person name="Wang H."/>
            <person name="Chen T."/>
            <person name="Wang W."/>
            <person name="Yang R."/>
        </authorList>
    </citation>
    <scope>NUCLEOTIDE SEQUENCE [LARGE SCALE GENOMIC DNA]</scope>
    <source>
        <strain evidence="6">TTIB1903HZAU</strain>
        <tissue evidence="6">Muscle</tissue>
    </source>
</reference>
<dbReference type="PANTHER" id="PTHR15718">
    <property type="entry name" value="G PROTEIN-REGULATED INDUCER OF NEURITE OUTGROWTH C-TERMINAL DOMAIN-CONTAINING PROTEIN"/>
    <property type="match status" value="1"/>
</dbReference>
<dbReference type="GO" id="GO:0031175">
    <property type="term" value="P:neuron projection development"/>
    <property type="evidence" value="ECO:0007669"/>
    <property type="project" value="TreeGrafter"/>
</dbReference>
<evidence type="ECO:0000313" key="6">
    <source>
        <dbReference type="EMBL" id="KAA0720538.1"/>
    </source>
</evidence>
<accession>A0A5A9PFF9</accession>
<dbReference type="InterPro" id="IPR026646">
    <property type="entry name" value="GPRIN2-like/GPRIN3"/>
</dbReference>
<proteinExistence type="predicted"/>
<dbReference type="GO" id="GO:0005886">
    <property type="term" value="C:plasma membrane"/>
    <property type="evidence" value="ECO:0007669"/>
    <property type="project" value="TreeGrafter"/>
</dbReference>
<feature type="compositionally biased region" description="Low complexity" evidence="4">
    <location>
        <begin position="262"/>
        <end position="305"/>
    </location>
</feature>
<dbReference type="PROSITE" id="PS50237">
    <property type="entry name" value="HECT"/>
    <property type="match status" value="1"/>
</dbReference>
<dbReference type="Proteomes" id="UP000324632">
    <property type="component" value="Chromosome 6"/>
</dbReference>
<evidence type="ECO:0000313" key="7">
    <source>
        <dbReference type="Proteomes" id="UP000324632"/>
    </source>
</evidence>
<dbReference type="EMBL" id="SOYY01000006">
    <property type="protein sequence ID" value="KAA0720538.1"/>
    <property type="molecule type" value="Genomic_DNA"/>
</dbReference>
<comment type="caution">
    <text evidence="6">The sequence shown here is derived from an EMBL/GenBank/DDBJ whole genome shotgun (WGS) entry which is preliminary data.</text>
</comment>
<evidence type="ECO:0000259" key="5">
    <source>
        <dbReference type="PROSITE" id="PS50237"/>
    </source>
</evidence>
<keyword evidence="2 3" id="KW-0833">Ubl conjugation pathway</keyword>
<sequence length="503" mass="52753">MTVTFKVTLLRPCVERFSSSRDTIASQRVVVQREQSESQFAETLRSTFPQLQGGEIELCRVDAQRLVSPLCLEVKTPAAIIDSRQLGRSALYIKEKTTSALAPVSSSPAAHVASSHAAPVASSYAAPVASSPAAHVASSHAAPVASSYEAPVASSNAAPVASSHAPPVASSHAPPVASSYEAPVASSHAAPVAPSHAPPVAFSYEAPVASSNAAPVASSHAPPVASSYEAPVASSHAAPVAPSHAPPVAFSYEAPVASSNAAPVASSHAPPVASSYEAPVASPHSAPVASSHAPPVASPHSAPVASSPPEPVDFHSPDLLEDIYIWEEEEEDVDLKSLLTQMLSTVDFTFAPASNQINTTRGNILESAIRAFRRQRFNPGAKLDVVFRDDDGAGEGAADEGGPSREFLTLLMREIHSCEMFEGNDWQKTLSCNSRDLKRAWGALGFCPGCRNTQDSLKMCSSMKRSHFWQKTCLPCLQQKLVQLGVIEELWKAESSVFGGTGS</sequence>
<keyword evidence="1" id="KW-0808">Transferase</keyword>
<dbReference type="GO" id="GO:0004842">
    <property type="term" value="F:ubiquitin-protein transferase activity"/>
    <property type="evidence" value="ECO:0007669"/>
    <property type="project" value="InterPro"/>
</dbReference>
<evidence type="ECO:0000256" key="1">
    <source>
        <dbReference type="ARBA" id="ARBA00022679"/>
    </source>
</evidence>
<dbReference type="Gene3D" id="3.90.1750.10">
    <property type="entry name" value="Hect, E3 ligase catalytic domains"/>
    <property type="match status" value="1"/>
</dbReference>
<dbReference type="AlphaFoldDB" id="A0A5A9PFF9"/>
<dbReference type="PANTHER" id="PTHR15718:SF7">
    <property type="entry name" value="G PROTEIN-REGULATED INDUCER OF NEURITE OUTGROWTH 1"/>
    <property type="match status" value="1"/>
</dbReference>
<dbReference type="SUPFAM" id="SSF56204">
    <property type="entry name" value="Hect, E3 ligase catalytic domain"/>
    <property type="match status" value="1"/>
</dbReference>
<dbReference type="InterPro" id="IPR000569">
    <property type="entry name" value="HECT_dom"/>
</dbReference>
<evidence type="ECO:0000256" key="4">
    <source>
        <dbReference type="SAM" id="MobiDB-lite"/>
    </source>
</evidence>
<feature type="region of interest" description="Disordered" evidence="4">
    <location>
        <begin position="262"/>
        <end position="313"/>
    </location>
</feature>
<keyword evidence="7" id="KW-1185">Reference proteome</keyword>
<evidence type="ECO:0000256" key="2">
    <source>
        <dbReference type="ARBA" id="ARBA00022786"/>
    </source>
</evidence>
<protein>
    <recommendedName>
        <fullName evidence="5">HECT domain-containing protein</fullName>
    </recommendedName>
</protein>
<comment type="caution">
    <text evidence="3">Lacks conserved residue(s) required for the propagation of feature annotation.</text>
</comment>
<organism evidence="6 7">
    <name type="scientific">Triplophysa tibetana</name>
    <dbReference type="NCBI Taxonomy" id="1572043"/>
    <lineage>
        <taxon>Eukaryota</taxon>
        <taxon>Metazoa</taxon>
        <taxon>Chordata</taxon>
        <taxon>Craniata</taxon>
        <taxon>Vertebrata</taxon>
        <taxon>Euteleostomi</taxon>
        <taxon>Actinopterygii</taxon>
        <taxon>Neopterygii</taxon>
        <taxon>Teleostei</taxon>
        <taxon>Ostariophysi</taxon>
        <taxon>Cypriniformes</taxon>
        <taxon>Nemacheilidae</taxon>
        <taxon>Triplophysa</taxon>
    </lineage>
</organism>
<feature type="domain" description="HECT" evidence="5">
    <location>
        <begin position="381"/>
        <end position="415"/>
    </location>
</feature>
<dbReference type="InterPro" id="IPR035983">
    <property type="entry name" value="Hect_E3_ubiquitin_ligase"/>
</dbReference>